<dbReference type="OrthoDB" id="10252740at2759"/>
<dbReference type="InterPro" id="IPR036397">
    <property type="entry name" value="RNaseH_sf"/>
</dbReference>
<dbReference type="GO" id="GO:0003676">
    <property type="term" value="F:nucleic acid binding"/>
    <property type="evidence" value="ECO:0007669"/>
    <property type="project" value="InterPro"/>
</dbReference>
<dbReference type="PANTHER" id="PTHR22891">
    <property type="entry name" value="EUKARYOTIC TRANSLATION INITIATION FACTOR 2C"/>
    <property type="match status" value="1"/>
</dbReference>
<accession>A0A6A6ZM45</accession>
<evidence type="ECO:0000313" key="3">
    <source>
        <dbReference type="EMBL" id="KAF2822130.1"/>
    </source>
</evidence>
<protein>
    <recommendedName>
        <fullName evidence="2">Piwi domain-containing protein</fullName>
    </recommendedName>
</protein>
<gene>
    <name evidence="3" type="ORF">CC86DRAFT_410514</name>
</gene>
<evidence type="ECO:0000313" key="4">
    <source>
        <dbReference type="Proteomes" id="UP000799424"/>
    </source>
</evidence>
<keyword evidence="4" id="KW-1185">Reference proteome</keyword>
<dbReference type="InterPro" id="IPR012337">
    <property type="entry name" value="RNaseH-like_sf"/>
</dbReference>
<dbReference type="PROSITE" id="PS50822">
    <property type="entry name" value="PIWI"/>
    <property type="match status" value="1"/>
</dbReference>
<proteinExistence type="predicted"/>
<sequence length="771" mass="87153">MSYPEERPIVLANLNSTGTGRPWSLSDKVRQNVESRQQTPDIQGPKHPLRTAFIDLTPNLLDINSPTEIPETQILTNHFDYDITATTLWEYRITGFSGTRKDKIKHVFHKAIDQLSFLKLNTNSFATNYYNFIVSWVNLHELIDVAPIQHKGLDLDMWELQFSDGDQQVKLHIKLHQTLEMGDVRGYTDSEARSDKVNFDYVSRCMNMIISKSFNTTKVHQQSANKFFDKNARAQLKFTNLNLAWGNIILNFSLATSAFFRPVRVNEFLADTSTFPDEGKCVEALRNLQVFVLTERKQIVGEHHSKLNAEEARVKRVTALGPNVEILTFHKKIRGADGRFEKNPNGTFRKEATSTSVVQYLKDTFEGLDPKPGQPAMNVGMTNDPGGKHAPIKLVPTMLTLPCKVLTCHKPQFIRPHFRTGILGAVVGNNAVSRWKVPVNAQFFETKPRAALKYRFVVEDGFRNDFLAKYQGEFRKQLISKCGLDPRQIQELDPAHFDNLKTSEKTKARIGESKKLEANLVVFLVKKASIPFYANVRDMADRAHGIHSLCLVEKYNLLTNKDARKSRLWPEYIINVVMKVRLKLDGTTQSVQTVHDYLQANRIMVLGADVVHAGPGAFHGTSSIASIVGSVDFSAGKCLGSMRLQKVHEKDRETITTVEEMVRERLEAWANERKNDDPTANELPRSIIYYRDGVGSGQYDTIKTIEVSAIRRAYIRLAKEKGLSEDVNIHAVVVVKRHHTRLHALQASEGDPYGNGNTKPGTFVDRLASVT</sequence>
<dbReference type="Gene3D" id="3.40.50.2300">
    <property type="match status" value="1"/>
</dbReference>
<dbReference type="Gene3D" id="3.30.420.10">
    <property type="entry name" value="Ribonuclease H-like superfamily/Ribonuclease H"/>
    <property type="match status" value="1"/>
</dbReference>
<dbReference type="SMART" id="SM00950">
    <property type="entry name" value="Piwi"/>
    <property type="match status" value="1"/>
</dbReference>
<name>A0A6A6ZM45_9PLEO</name>
<dbReference type="Proteomes" id="UP000799424">
    <property type="component" value="Unassembled WGS sequence"/>
</dbReference>
<dbReference type="Pfam" id="PF02171">
    <property type="entry name" value="Piwi"/>
    <property type="match status" value="1"/>
</dbReference>
<reference evidence="3" key="1">
    <citation type="journal article" date="2020" name="Stud. Mycol.">
        <title>101 Dothideomycetes genomes: a test case for predicting lifestyles and emergence of pathogens.</title>
        <authorList>
            <person name="Haridas S."/>
            <person name="Albert R."/>
            <person name="Binder M."/>
            <person name="Bloem J."/>
            <person name="Labutti K."/>
            <person name="Salamov A."/>
            <person name="Andreopoulos B."/>
            <person name="Baker S."/>
            <person name="Barry K."/>
            <person name="Bills G."/>
            <person name="Bluhm B."/>
            <person name="Cannon C."/>
            <person name="Castanera R."/>
            <person name="Culley D."/>
            <person name="Daum C."/>
            <person name="Ezra D."/>
            <person name="Gonzalez J."/>
            <person name="Henrissat B."/>
            <person name="Kuo A."/>
            <person name="Liang C."/>
            <person name="Lipzen A."/>
            <person name="Lutzoni F."/>
            <person name="Magnuson J."/>
            <person name="Mondo S."/>
            <person name="Nolan M."/>
            <person name="Ohm R."/>
            <person name="Pangilinan J."/>
            <person name="Park H.-J."/>
            <person name="Ramirez L."/>
            <person name="Alfaro M."/>
            <person name="Sun H."/>
            <person name="Tritt A."/>
            <person name="Yoshinaga Y."/>
            <person name="Zwiers L.-H."/>
            <person name="Turgeon B."/>
            <person name="Goodwin S."/>
            <person name="Spatafora J."/>
            <person name="Crous P."/>
            <person name="Grigoriev I."/>
        </authorList>
    </citation>
    <scope>NUCLEOTIDE SEQUENCE</scope>
    <source>
        <strain evidence="3">CBS 113818</strain>
    </source>
</reference>
<dbReference type="InterPro" id="IPR003165">
    <property type="entry name" value="Piwi"/>
</dbReference>
<feature type="domain" description="Piwi" evidence="2">
    <location>
        <begin position="520"/>
        <end position="771"/>
    </location>
</feature>
<dbReference type="EMBL" id="MU006235">
    <property type="protein sequence ID" value="KAF2822130.1"/>
    <property type="molecule type" value="Genomic_DNA"/>
</dbReference>
<evidence type="ECO:0000256" key="1">
    <source>
        <dbReference type="SAM" id="MobiDB-lite"/>
    </source>
</evidence>
<dbReference type="SUPFAM" id="SSF53098">
    <property type="entry name" value="Ribonuclease H-like"/>
    <property type="match status" value="1"/>
</dbReference>
<evidence type="ECO:0000259" key="2">
    <source>
        <dbReference type="PROSITE" id="PS50822"/>
    </source>
</evidence>
<organism evidence="3 4">
    <name type="scientific">Ophiobolus disseminans</name>
    <dbReference type="NCBI Taxonomy" id="1469910"/>
    <lineage>
        <taxon>Eukaryota</taxon>
        <taxon>Fungi</taxon>
        <taxon>Dikarya</taxon>
        <taxon>Ascomycota</taxon>
        <taxon>Pezizomycotina</taxon>
        <taxon>Dothideomycetes</taxon>
        <taxon>Pleosporomycetidae</taxon>
        <taxon>Pleosporales</taxon>
        <taxon>Pleosporineae</taxon>
        <taxon>Phaeosphaeriaceae</taxon>
        <taxon>Ophiobolus</taxon>
    </lineage>
</organism>
<feature type="region of interest" description="Disordered" evidence="1">
    <location>
        <begin position="747"/>
        <end position="771"/>
    </location>
</feature>
<dbReference type="AlphaFoldDB" id="A0A6A6ZM45"/>